<reference evidence="1 2" key="1">
    <citation type="journal article" date="2018" name="Front. Plant Sci.">
        <title>Red Clover (Trifolium pratense) and Zigzag Clover (T. medium) - A Picture of Genomic Similarities and Differences.</title>
        <authorList>
            <person name="Dluhosova J."/>
            <person name="Istvanek J."/>
            <person name="Nedelnik J."/>
            <person name="Repkova J."/>
        </authorList>
    </citation>
    <scope>NUCLEOTIDE SEQUENCE [LARGE SCALE GENOMIC DNA]</scope>
    <source>
        <strain evidence="2">cv. 10/8</strain>
        <tissue evidence="1">Leaf</tissue>
    </source>
</reference>
<dbReference type="Proteomes" id="UP000265520">
    <property type="component" value="Unassembled WGS sequence"/>
</dbReference>
<dbReference type="AlphaFoldDB" id="A0A392R3S9"/>
<evidence type="ECO:0000313" key="1">
    <source>
        <dbReference type="EMBL" id="MCI30887.1"/>
    </source>
</evidence>
<dbReference type="EMBL" id="LXQA010182920">
    <property type="protein sequence ID" value="MCI30887.1"/>
    <property type="molecule type" value="Genomic_DNA"/>
</dbReference>
<comment type="caution">
    <text evidence="1">The sequence shown here is derived from an EMBL/GenBank/DDBJ whole genome shotgun (WGS) entry which is preliminary data.</text>
</comment>
<name>A0A392R3S9_9FABA</name>
<protein>
    <submittedName>
        <fullName evidence="1">Uncharacterized protein</fullName>
    </submittedName>
</protein>
<feature type="non-terminal residue" evidence="1">
    <location>
        <position position="1"/>
    </location>
</feature>
<sequence length="65" mass="7343">FSGFASSPEVTGWFWVGSFESGYFWFPVVASPETEATLWRWVALRGRLLVAGRMVFVGVEEVVVR</sequence>
<organism evidence="1 2">
    <name type="scientific">Trifolium medium</name>
    <dbReference type="NCBI Taxonomy" id="97028"/>
    <lineage>
        <taxon>Eukaryota</taxon>
        <taxon>Viridiplantae</taxon>
        <taxon>Streptophyta</taxon>
        <taxon>Embryophyta</taxon>
        <taxon>Tracheophyta</taxon>
        <taxon>Spermatophyta</taxon>
        <taxon>Magnoliopsida</taxon>
        <taxon>eudicotyledons</taxon>
        <taxon>Gunneridae</taxon>
        <taxon>Pentapetalae</taxon>
        <taxon>rosids</taxon>
        <taxon>fabids</taxon>
        <taxon>Fabales</taxon>
        <taxon>Fabaceae</taxon>
        <taxon>Papilionoideae</taxon>
        <taxon>50 kb inversion clade</taxon>
        <taxon>NPAAA clade</taxon>
        <taxon>Hologalegina</taxon>
        <taxon>IRL clade</taxon>
        <taxon>Trifolieae</taxon>
        <taxon>Trifolium</taxon>
    </lineage>
</organism>
<proteinExistence type="predicted"/>
<accession>A0A392R3S9</accession>
<keyword evidence="2" id="KW-1185">Reference proteome</keyword>
<evidence type="ECO:0000313" key="2">
    <source>
        <dbReference type="Proteomes" id="UP000265520"/>
    </source>
</evidence>